<name>A0A0E3FKE0_9CAUD</name>
<evidence type="ECO:0000313" key="2">
    <source>
        <dbReference type="Proteomes" id="UP000185285"/>
    </source>
</evidence>
<accession>A0A0E3FKE0</accession>
<proteinExistence type="predicted"/>
<organism evidence="1 2">
    <name type="scientific">Synechococcus phage ACG-2014j</name>
    <dbReference type="NCBI Taxonomy" id="1493514"/>
    <lineage>
        <taxon>Viruses</taxon>
        <taxon>Duplodnaviria</taxon>
        <taxon>Heunggongvirae</taxon>
        <taxon>Uroviricota</taxon>
        <taxon>Caudoviricetes</taxon>
        <taxon>Pantevenvirales</taxon>
        <taxon>Kyanoviridae</taxon>
        <taxon>Potamoivirus</taxon>
        <taxon>Potamoivirus tusconj</taxon>
    </lineage>
</organism>
<dbReference type="Proteomes" id="UP000185285">
    <property type="component" value="Segment"/>
</dbReference>
<keyword evidence="2" id="KW-1185">Reference proteome</keyword>
<gene>
    <name evidence="1" type="ORF">Syn7803US23_30</name>
</gene>
<sequence length="495" mass="53018">MTQDSSFTSRSPNNQGFNGTFYEPNWSNFMNTYNIGGRDPGGSGGGINRTYSWTITFANYGRQRFYANVDDSGAIYINGNYEMGMGGFKGQSLVTTANYYGPGTYTLSATSINSGGGPWGIAIDWVGYIPPPPVPGCTDSRATNYNPNADVDNGTCVYPTPSVTLNFNPTAIKRGQTSTLSWSVSNSTSRTLTGQGNVGASGSLNYSPNNTISRTLSATYYNITNKSVTKTLTVYIPPIFSISTNKTEMMLGSTANISWTVSGDGGGLNWTPTLTWLSGGLTNGNLNSNSNVTPSDTTIYTGRVSGVGGTDTGSVTVVVYQPVQLSVDSPTNLVYNNQGTIDVTTKYATDSIKITPTYNYDFVGSSTGSVVNLPVNDSAEIGGTQSTTAYTTTIPYNDRGPLSVTYVIRATGKLGNFQEEVVTIPIIIDDTPDNLNIPDSEDLLKDQTPVVSPAVEVLSDLILIDDIDIKVEIKSNYPIQVDLNQDNDWTKVRQI</sequence>
<protein>
    <submittedName>
        <fullName evidence="1">Virion structural protein</fullName>
    </submittedName>
</protein>
<evidence type="ECO:0000313" key="1">
    <source>
        <dbReference type="EMBL" id="AIX28374.1"/>
    </source>
</evidence>
<dbReference type="SUPFAM" id="SSF48726">
    <property type="entry name" value="Immunoglobulin"/>
    <property type="match status" value="1"/>
</dbReference>
<dbReference type="EMBL" id="KJ019089">
    <property type="protein sequence ID" value="AIX28374.1"/>
    <property type="molecule type" value="Genomic_DNA"/>
</dbReference>
<reference evidence="1 2" key="1">
    <citation type="submission" date="2013-12" db="EMBL/GenBank/DDBJ databases">
        <title>Ecological redundancy of diverse viral populations within a natural community.</title>
        <authorList>
            <person name="Gregory A.C."/>
            <person name="LaButti K."/>
            <person name="Copeland A."/>
            <person name="Woyke T."/>
            <person name="Sullivan M.B."/>
        </authorList>
    </citation>
    <scope>NUCLEOTIDE SEQUENCE [LARGE SCALE GENOMIC DNA]</scope>
    <source>
        <strain evidence="1">Syn7803US23</strain>
    </source>
</reference>
<dbReference type="InterPro" id="IPR036179">
    <property type="entry name" value="Ig-like_dom_sf"/>
</dbReference>